<dbReference type="EMBL" id="JAVRFL010000008">
    <property type="protein sequence ID" value="MDT0529116.1"/>
    <property type="molecule type" value="Genomic_DNA"/>
</dbReference>
<feature type="region of interest" description="Disordered" evidence="1">
    <location>
        <begin position="1"/>
        <end position="22"/>
    </location>
</feature>
<dbReference type="Proteomes" id="UP001180973">
    <property type="component" value="Unassembled WGS sequence"/>
</dbReference>
<dbReference type="Pfam" id="PF02624">
    <property type="entry name" value="YcaO"/>
    <property type="match status" value="1"/>
</dbReference>
<feature type="region of interest" description="Disordered" evidence="1">
    <location>
        <begin position="181"/>
        <end position="205"/>
    </location>
</feature>
<dbReference type="Gene3D" id="3.30.1330.230">
    <property type="match status" value="1"/>
</dbReference>
<evidence type="ECO:0000313" key="3">
    <source>
        <dbReference type="EMBL" id="MDT0529116.1"/>
    </source>
</evidence>
<proteinExistence type="predicted"/>
<comment type="caution">
    <text evidence="3">The sequence shown here is derived from an EMBL/GenBank/DDBJ whole genome shotgun (WGS) entry which is preliminary data.</text>
</comment>
<accession>A0ABU2WTC5</accession>
<keyword evidence="4" id="KW-1185">Reference proteome</keyword>
<dbReference type="InterPro" id="IPR022291">
    <property type="entry name" value="Bacteriocin_synth_cyclodeHase"/>
</dbReference>
<dbReference type="RefSeq" id="WP_311411290.1">
    <property type="nucleotide sequence ID" value="NZ_JAVRFL010000008.1"/>
</dbReference>
<reference evidence="3" key="1">
    <citation type="submission" date="2023-09" db="EMBL/GenBank/DDBJ databases">
        <title>30 novel species of actinomycetes from the DSMZ collection.</title>
        <authorList>
            <person name="Nouioui I."/>
        </authorList>
    </citation>
    <scope>NUCLEOTIDE SEQUENCE</scope>
    <source>
        <strain evidence="3">DSM 115977</strain>
    </source>
</reference>
<dbReference type="NCBIfam" id="TIGR03882">
    <property type="entry name" value="cyclo_dehyd_2"/>
    <property type="match status" value="1"/>
</dbReference>
<feature type="domain" description="YcaO" evidence="2">
    <location>
        <begin position="259"/>
        <end position="648"/>
    </location>
</feature>
<dbReference type="PROSITE" id="PS51664">
    <property type="entry name" value="YCAO"/>
    <property type="match status" value="1"/>
</dbReference>
<dbReference type="PANTHER" id="PTHR37809:SF1">
    <property type="entry name" value="RIBOSOMAL PROTEIN S12 METHYLTHIOTRANSFERASE ACCESSORY FACTOR YCAO"/>
    <property type="match status" value="1"/>
</dbReference>
<evidence type="ECO:0000256" key="1">
    <source>
        <dbReference type="SAM" id="MobiDB-lite"/>
    </source>
</evidence>
<dbReference type="PANTHER" id="PTHR37809">
    <property type="entry name" value="RIBOSOMAL PROTEIN S12 METHYLTHIOTRANSFERASE ACCESSORY FACTOR YCAO"/>
    <property type="match status" value="1"/>
</dbReference>
<protein>
    <submittedName>
        <fullName evidence="3">TOMM leader peptide-binding protein</fullName>
    </submittedName>
</protein>
<dbReference type="Gene3D" id="3.40.50.720">
    <property type="entry name" value="NAD(P)-binding Rossmann-like Domain"/>
    <property type="match status" value="1"/>
</dbReference>
<name>A0ABU2WTC5_9ACTN</name>
<dbReference type="InterPro" id="IPR003776">
    <property type="entry name" value="YcaO-like_dom"/>
</dbReference>
<gene>
    <name evidence="3" type="ORF">RM555_08920</name>
</gene>
<dbReference type="NCBIfam" id="TIGR03604">
    <property type="entry name" value="TOMM_cyclo_SagD"/>
    <property type="match status" value="1"/>
</dbReference>
<organism evidence="3 4">
    <name type="scientific">Micromonospora reichwaldensis</name>
    <dbReference type="NCBI Taxonomy" id="3075516"/>
    <lineage>
        <taxon>Bacteria</taxon>
        <taxon>Bacillati</taxon>
        <taxon>Actinomycetota</taxon>
        <taxon>Actinomycetes</taxon>
        <taxon>Micromonosporales</taxon>
        <taxon>Micromonosporaceae</taxon>
        <taxon>Micromonospora</taxon>
    </lineage>
</organism>
<dbReference type="InterPro" id="IPR027624">
    <property type="entry name" value="TOMM_cyclo_SagD"/>
</dbReference>
<evidence type="ECO:0000259" key="2">
    <source>
        <dbReference type="PROSITE" id="PS51664"/>
    </source>
</evidence>
<evidence type="ECO:0000313" key="4">
    <source>
        <dbReference type="Proteomes" id="UP001180973"/>
    </source>
</evidence>
<feature type="compositionally biased region" description="Basic and acidic residues" evidence="1">
    <location>
        <begin position="7"/>
        <end position="19"/>
    </location>
</feature>
<sequence>MTGDPRLPGDDLDGPRQPDPDLAGQLAEALRGAGSPYPVLAEDDGWAGSGPAVVVSTRWSPALLSRLADRGTGAGGTVLPVRFDGGTALVGPLVGADSATCLRCLEAARLAAPGGRTPHGDSELRLGGRPAPALLPVLAAVVRSALAEPQSAAARLWVVPPDGSVSAHPVAPVGVRCEGCLSRQPPAPPGTPLTGSGQPPADPVRLRRPNPATDLAGLRRALLEPRLGHVVQLHRHEGYGLPVTRAVVAGPAVTVTGFGRATTAAEADRLALFEAVERLAGYAPHGPAARQWASFAELGPERAVDPAALGLPDLPSAHHIPYAPDVPTWWVPGWSPSRATSVAVPEHAAYWGDLGQRPSATFLSESSNGCGLGNSLEEAALHGLFEVIERDAFLMAWYARTPLVEVALPDELDLVGHLADTLDLLDYDLRLFDATTDLAVPAVVALAHHRMPAVGAPTAFFAAGAHLDPLSAIHSAVVELVVNLHEVRDTWQGDSARADRDRLLPMLDDAALVRRMDDHMMLHCLPEARPRYEFLLGAGRTRAWREVWPGLPRPVEDLAALFGALCADLHHRAGVEPIVVDQSIPELRQALGLHAAKVVVPGTLPMTFGHLNRRTRGLPRLLTVPAALGRLPGRPRHEDLALHPHPFP</sequence>